<dbReference type="EMBL" id="AP019735">
    <property type="protein sequence ID" value="BBL03959.1"/>
    <property type="molecule type" value="Genomic_DNA"/>
</dbReference>
<dbReference type="InterPro" id="IPR021729">
    <property type="entry name" value="DUF3298"/>
</dbReference>
<dbReference type="KEGG" id="acou:A5CBH24_12720"/>
<organism evidence="1 2">
    <name type="scientific">Alistipes communis</name>
    <dbReference type="NCBI Taxonomy" id="2585118"/>
    <lineage>
        <taxon>Bacteria</taxon>
        <taxon>Pseudomonadati</taxon>
        <taxon>Bacteroidota</taxon>
        <taxon>Bacteroidia</taxon>
        <taxon>Bacteroidales</taxon>
        <taxon>Rikenellaceae</taxon>
        <taxon>Alistipes</taxon>
    </lineage>
</organism>
<accession>A0A4Y1WUM6</accession>
<dbReference type="Proteomes" id="UP000318946">
    <property type="component" value="Chromosome"/>
</dbReference>
<dbReference type="InterPro" id="IPR037126">
    <property type="entry name" value="PdaC/RsiV-like_sf"/>
</dbReference>
<keyword evidence="2" id="KW-1185">Reference proteome</keyword>
<dbReference type="Pfam" id="PF11738">
    <property type="entry name" value="DUF3298"/>
    <property type="match status" value="1"/>
</dbReference>
<sequence>MAGCCRRAAAPQFAERSLDTVVRCGAVPCDLSYRFLTIANADRSEALAAIENANVNYFFALEDFTGTAEEAARRFIERFAADNACDTLYMPDMRYSLSVAAAQAPVDTLTVYTIRRESYTGGAHGMRTTEYHNYWTKGGYELSLGDLFPEEQLPRLTERIKAKLREQYGAADDEELAQRGFFPETIAPTENFEVTPEGIVFHYNPYDIACYAIGEVDVPFTKEELK</sequence>
<evidence type="ECO:0000313" key="1">
    <source>
        <dbReference type="EMBL" id="BBL03959.1"/>
    </source>
</evidence>
<evidence type="ECO:0000313" key="2">
    <source>
        <dbReference type="Proteomes" id="UP000318946"/>
    </source>
</evidence>
<dbReference type="Gene3D" id="3.30.565.40">
    <property type="entry name" value="Fervidobacterium nodosum Rt17-B1 like"/>
    <property type="match status" value="1"/>
</dbReference>
<dbReference type="AlphaFoldDB" id="A0A4Y1XS80"/>
<proteinExistence type="predicted"/>
<dbReference type="Gene3D" id="3.90.640.20">
    <property type="entry name" value="Heat-shock cognate protein, ATPase"/>
    <property type="match status" value="1"/>
</dbReference>
<protein>
    <submittedName>
        <fullName evidence="1">Uncharacterized protein</fullName>
    </submittedName>
</protein>
<gene>
    <name evidence="1" type="ORF">A5CBH24_12720</name>
</gene>
<reference evidence="2" key="1">
    <citation type="submission" date="2019-06" db="EMBL/GenBank/DDBJ databases">
        <title>Alistipes onderdonkii subsp. vulgaris subsp. nov., Alistipes dispar sp. nov. and Alistipes communis sp. nov., isolated from human faeces, and creation of Alistipes onderdonkii subsp. onderdonkii subsp. nov.</title>
        <authorList>
            <person name="Sakamoto M."/>
            <person name="Ikeyama N."/>
            <person name="Ogata Y."/>
            <person name="Suda W."/>
            <person name="Iino T."/>
            <person name="Hattori M."/>
            <person name="Ohkuma M."/>
        </authorList>
    </citation>
    <scope>NUCLEOTIDE SEQUENCE [LARGE SCALE GENOMIC DNA]</scope>
    <source>
        <strain evidence="2">5CBH24</strain>
    </source>
</reference>
<accession>A0A4Y1XS80</accession>
<name>A0A4Y1XS80_9BACT</name>